<gene>
    <name evidence="2" type="ORF">B0H17DRAFT_1131024</name>
</gene>
<sequence length="132" mass="14220">MPTQYAFTKRTCGMYHHLNINIITAILNIFFARSLTDRLGPDSPLIALSDAAHTLRGQYINCNKVQEASDFAISAEGRQGGAGYLGACQTLSRGEAATDSFVERDVGDPGEAGSKDQRHDAEIPEFLDSVAA</sequence>
<proteinExistence type="predicted"/>
<feature type="region of interest" description="Disordered" evidence="1">
    <location>
        <begin position="99"/>
        <end position="132"/>
    </location>
</feature>
<dbReference type="AlphaFoldDB" id="A0AAD7DPC0"/>
<name>A0AAD7DPC0_MYCRO</name>
<feature type="compositionally biased region" description="Basic and acidic residues" evidence="1">
    <location>
        <begin position="101"/>
        <end position="122"/>
    </location>
</feature>
<dbReference type="Proteomes" id="UP001221757">
    <property type="component" value="Unassembled WGS sequence"/>
</dbReference>
<evidence type="ECO:0000313" key="3">
    <source>
        <dbReference type="Proteomes" id="UP001221757"/>
    </source>
</evidence>
<evidence type="ECO:0000313" key="2">
    <source>
        <dbReference type="EMBL" id="KAJ7696230.1"/>
    </source>
</evidence>
<evidence type="ECO:0000256" key="1">
    <source>
        <dbReference type="SAM" id="MobiDB-lite"/>
    </source>
</evidence>
<dbReference type="EMBL" id="JARKIE010000035">
    <property type="protein sequence ID" value="KAJ7696230.1"/>
    <property type="molecule type" value="Genomic_DNA"/>
</dbReference>
<accession>A0AAD7DPC0</accession>
<reference evidence="2" key="1">
    <citation type="submission" date="2023-03" db="EMBL/GenBank/DDBJ databases">
        <title>Massive genome expansion in bonnet fungi (Mycena s.s.) driven by repeated elements and novel gene families across ecological guilds.</title>
        <authorList>
            <consortium name="Lawrence Berkeley National Laboratory"/>
            <person name="Harder C.B."/>
            <person name="Miyauchi S."/>
            <person name="Viragh M."/>
            <person name="Kuo A."/>
            <person name="Thoen E."/>
            <person name="Andreopoulos B."/>
            <person name="Lu D."/>
            <person name="Skrede I."/>
            <person name="Drula E."/>
            <person name="Henrissat B."/>
            <person name="Morin E."/>
            <person name="Kohler A."/>
            <person name="Barry K."/>
            <person name="LaButti K."/>
            <person name="Morin E."/>
            <person name="Salamov A."/>
            <person name="Lipzen A."/>
            <person name="Mereny Z."/>
            <person name="Hegedus B."/>
            <person name="Baldrian P."/>
            <person name="Stursova M."/>
            <person name="Weitz H."/>
            <person name="Taylor A."/>
            <person name="Grigoriev I.V."/>
            <person name="Nagy L.G."/>
            <person name="Martin F."/>
            <person name="Kauserud H."/>
        </authorList>
    </citation>
    <scope>NUCLEOTIDE SEQUENCE</scope>
    <source>
        <strain evidence="2">CBHHK067</strain>
    </source>
</reference>
<organism evidence="2 3">
    <name type="scientific">Mycena rosella</name>
    <name type="common">Pink bonnet</name>
    <name type="synonym">Agaricus rosellus</name>
    <dbReference type="NCBI Taxonomy" id="1033263"/>
    <lineage>
        <taxon>Eukaryota</taxon>
        <taxon>Fungi</taxon>
        <taxon>Dikarya</taxon>
        <taxon>Basidiomycota</taxon>
        <taxon>Agaricomycotina</taxon>
        <taxon>Agaricomycetes</taxon>
        <taxon>Agaricomycetidae</taxon>
        <taxon>Agaricales</taxon>
        <taxon>Marasmiineae</taxon>
        <taxon>Mycenaceae</taxon>
        <taxon>Mycena</taxon>
    </lineage>
</organism>
<protein>
    <submittedName>
        <fullName evidence="2">Uncharacterized protein</fullName>
    </submittedName>
</protein>
<comment type="caution">
    <text evidence="2">The sequence shown here is derived from an EMBL/GenBank/DDBJ whole genome shotgun (WGS) entry which is preliminary data.</text>
</comment>
<keyword evidence="3" id="KW-1185">Reference proteome</keyword>